<dbReference type="OrthoDB" id="1580043at2759"/>
<feature type="transmembrane region" description="Helical" evidence="6">
    <location>
        <begin position="102"/>
        <end position="129"/>
    </location>
</feature>
<feature type="transmembrane region" description="Helical" evidence="6">
    <location>
        <begin position="149"/>
        <end position="172"/>
    </location>
</feature>
<feature type="region of interest" description="Disordered" evidence="5">
    <location>
        <begin position="270"/>
        <end position="294"/>
    </location>
</feature>
<dbReference type="PhylomeDB" id="A7SKN0"/>
<evidence type="ECO:0000256" key="6">
    <source>
        <dbReference type="SAM" id="Phobius"/>
    </source>
</evidence>
<comment type="subcellular location">
    <subcellularLocation>
        <location evidence="1">Membrane</location>
        <topology evidence="1">Multi-pass membrane protein</topology>
    </subcellularLocation>
</comment>
<feature type="transmembrane region" description="Helical" evidence="6">
    <location>
        <begin position="62"/>
        <end position="81"/>
    </location>
</feature>
<dbReference type="Pfam" id="PF00230">
    <property type="entry name" value="MIP"/>
    <property type="match status" value="1"/>
</dbReference>
<protein>
    <recommendedName>
        <fullName evidence="9">Aquaporin</fullName>
    </recommendedName>
</protein>
<evidence type="ECO:0000256" key="1">
    <source>
        <dbReference type="ARBA" id="ARBA00004141"/>
    </source>
</evidence>
<evidence type="ECO:0000313" key="7">
    <source>
        <dbReference type="EMBL" id="EDO35733.1"/>
    </source>
</evidence>
<dbReference type="InParanoid" id="A7SKN0"/>
<feature type="transmembrane region" description="Helical" evidence="6">
    <location>
        <begin position="6"/>
        <end position="24"/>
    </location>
</feature>
<dbReference type="PANTHER" id="PTHR21191">
    <property type="entry name" value="AQUAPORIN"/>
    <property type="match status" value="1"/>
</dbReference>
<dbReference type="Gene3D" id="1.20.1080.10">
    <property type="entry name" value="Glycerol uptake facilitator protein"/>
    <property type="match status" value="1"/>
</dbReference>
<feature type="compositionally biased region" description="Basic residues" evidence="5">
    <location>
        <begin position="278"/>
        <end position="287"/>
    </location>
</feature>
<accession>A7SKN0</accession>
<dbReference type="OMA" id="QRFGFRC"/>
<dbReference type="Proteomes" id="UP000001593">
    <property type="component" value="Unassembled WGS sequence"/>
</dbReference>
<evidence type="ECO:0000256" key="3">
    <source>
        <dbReference type="ARBA" id="ARBA00022989"/>
    </source>
</evidence>
<evidence type="ECO:0000256" key="5">
    <source>
        <dbReference type="SAM" id="MobiDB-lite"/>
    </source>
</evidence>
<evidence type="ECO:0000256" key="2">
    <source>
        <dbReference type="ARBA" id="ARBA00022692"/>
    </source>
</evidence>
<reference evidence="7 8" key="1">
    <citation type="journal article" date="2007" name="Science">
        <title>Sea anemone genome reveals ancestral eumetazoan gene repertoire and genomic organization.</title>
        <authorList>
            <person name="Putnam N.H."/>
            <person name="Srivastava M."/>
            <person name="Hellsten U."/>
            <person name="Dirks B."/>
            <person name="Chapman J."/>
            <person name="Salamov A."/>
            <person name="Terry A."/>
            <person name="Shapiro H."/>
            <person name="Lindquist E."/>
            <person name="Kapitonov V.V."/>
            <person name="Jurka J."/>
            <person name="Genikhovich G."/>
            <person name="Grigoriev I.V."/>
            <person name="Lucas S.M."/>
            <person name="Steele R.E."/>
            <person name="Finnerty J.R."/>
            <person name="Technau U."/>
            <person name="Martindale M.Q."/>
            <person name="Rokhsar D.S."/>
        </authorList>
    </citation>
    <scope>NUCLEOTIDE SEQUENCE [LARGE SCALE GENOMIC DNA]</scope>
    <source>
        <strain evidence="8">CH2 X CH6</strain>
    </source>
</reference>
<dbReference type="GO" id="GO:0015267">
    <property type="term" value="F:channel activity"/>
    <property type="evidence" value="ECO:0000318"/>
    <property type="project" value="GO_Central"/>
</dbReference>
<dbReference type="SUPFAM" id="SSF81338">
    <property type="entry name" value="Aquaporin-like"/>
    <property type="match status" value="1"/>
</dbReference>
<organism evidence="7 8">
    <name type="scientific">Nematostella vectensis</name>
    <name type="common">Starlet sea anemone</name>
    <dbReference type="NCBI Taxonomy" id="45351"/>
    <lineage>
        <taxon>Eukaryota</taxon>
        <taxon>Metazoa</taxon>
        <taxon>Cnidaria</taxon>
        <taxon>Anthozoa</taxon>
        <taxon>Hexacorallia</taxon>
        <taxon>Actiniaria</taxon>
        <taxon>Edwardsiidae</taxon>
        <taxon>Nematostella</taxon>
    </lineage>
</organism>
<dbReference type="GO" id="GO:0005737">
    <property type="term" value="C:cytoplasm"/>
    <property type="evidence" value="ECO:0000318"/>
    <property type="project" value="GO_Central"/>
</dbReference>
<dbReference type="STRING" id="45351.A7SKN0"/>
<dbReference type="PANTHER" id="PTHR21191:SF16">
    <property type="entry name" value="AQUAPORIN"/>
    <property type="match status" value="1"/>
</dbReference>
<name>A7SKN0_NEMVE</name>
<keyword evidence="4 6" id="KW-0472">Membrane</keyword>
<dbReference type="InterPro" id="IPR000425">
    <property type="entry name" value="MIP"/>
</dbReference>
<evidence type="ECO:0000256" key="4">
    <source>
        <dbReference type="ARBA" id="ARBA00023136"/>
    </source>
</evidence>
<sequence>MDILWSVAAIIVVFLLGEIGRMIVKTNMLPRHYKYASELISSFQFSACIFELVVIGRFYSPYVGIACSFILLFLKNSEYIFDGSAANPCGLLEGVVCKLKKPWFLNFVLTVLFQFSGALLSFPVMRFMWQKTNSEMHFKQLNSELGTTLQVPIIIGFAIEVFTTFVVTMVDFVTRGEMRRFNPILRSTTCIAVCYALTGTTGVWMNPVFATVHTFLFTTGKELLLEHLFVFWVGPILGTLVAIGIDFKTHKHEVQKPKPIARTIKKHLQKNSTNGRSLKQRNSRKLKQTSTGVR</sequence>
<dbReference type="GO" id="GO:0016020">
    <property type="term" value="C:membrane"/>
    <property type="evidence" value="ECO:0007669"/>
    <property type="project" value="UniProtKB-SubCell"/>
</dbReference>
<proteinExistence type="predicted"/>
<keyword evidence="3 6" id="KW-1133">Transmembrane helix</keyword>
<feature type="transmembrane region" description="Helical" evidence="6">
    <location>
        <begin position="224"/>
        <end position="247"/>
    </location>
</feature>
<feature type="transmembrane region" description="Helical" evidence="6">
    <location>
        <begin position="184"/>
        <end position="204"/>
    </location>
</feature>
<keyword evidence="2 6" id="KW-0812">Transmembrane</keyword>
<dbReference type="HOGENOM" id="CLU_074449_0_0_1"/>
<keyword evidence="8" id="KW-1185">Reference proteome</keyword>
<dbReference type="AlphaFoldDB" id="A7SKN0"/>
<dbReference type="InterPro" id="IPR051883">
    <property type="entry name" value="AQP11/12_channel"/>
</dbReference>
<dbReference type="InterPro" id="IPR023271">
    <property type="entry name" value="Aquaporin-like"/>
</dbReference>
<evidence type="ECO:0008006" key="9">
    <source>
        <dbReference type="Google" id="ProtNLM"/>
    </source>
</evidence>
<gene>
    <name evidence="7" type="ORF">NEMVEDRAFT_v1g213742</name>
</gene>
<dbReference type="EMBL" id="DS469689">
    <property type="protein sequence ID" value="EDO35733.1"/>
    <property type="molecule type" value="Genomic_DNA"/>
</dbReference>
<evidence type="ECO:0000313" key="8">
    <source>
        <dbReference type="Proteomes" id="UP000001593"/>
    </source>
</evidence>